<evidence type="ECO:0000313" key="6">
    <source>
        <dbReference type="EMBL" id="ANB17693.1"/>
    </source>
</evidence>
<feature type="binding site" evidence="3">
    <location>
        <position position="93"/>
    </location>
    <ligand>
        <name>Cu cation</name>
        <dbReference type="ChEBI" id="CHEBI:23378"/>
    </ligand>
</feature>
<dbReference type="PANTHER" id="PTHR12151:SF25">
    <property type="entry name" value="LINALOOL DEHYDRATASE_ISOMERASE DOMAIN-CONTAINING PROTEIN"/>
    <property type="match status" value="1"/>
</dbReference>
<name>A0A160DVA0_9GAMM</name>
<feature type="disulfide bond" description="Redox-active" evidence="4">
    <location>
        <begin position="89"/>
        <end position="93"/>
    </location>
</feature>
<accession>A0A160DVA0</accession>
<dbReference type="GO" id="GO:0046872">
    <property type="term" value="F:metal ion binding"/>
    <property type="evidence" value="ECO:0007669"/>
    <property type="project" value="UniProtKB-KW"/>
</dbReference>
<feature type="binding site" evidence="3">
    <location>
        <position position="89"/>
    </location>
    <ligand>
        <name>Cu cation</name>
        <dbReference type="ChEBI" id="CHEBI:23378"/>
    </ligand>
</feature>
<keyword evidence="2 3" id="KW-0186">Copper</keyword>
<keyword evidence="4" id="KW-1015">Disulfide bond</keyword>
<dbReference type="PROSITE" id="PS51352">
    <property type="entry name" value="THIOREDOXIN_2"/>
    <property type="match status" value="1"/>
</dbReference>
<dbReference type="CDD" id="cd02968">
    <property type="entry name" value="SCO"/>
    <property type="match status" value="1"/>
</dbReference>
<evidence type="ECO:0000313" key="7">
    <source>
        <dbReference type="Proteomes" id="UP000076830"/>
    </source>
</evidence>
<organism evidence="6 7">
    <name type="scientific">Dokdonella koreensis DS-123</name>
    <dbReference type="NCBI Taxonomy" id="1300342"/>
    <lineage>
        <taxon>Bacteria</taxon>
        <taxon>Pseudomonadati</taxon>
        <taxon>Pseudomonadota</taxon>
        <taxon>Gammaproteobacteria</taxon>
        <taxon>Lysobacterales</taxon>
        <taxon>Rhodanobacteraceae</taxon>
        <taxon>Dokdonella</taxon>
    </lineage>
</organism>
<dbReference type="RefSeq" id="WP_067646070.1">
    <property type="nucleotide sequence ID" value="NZ_CP015249.1"/>
</dbReference>
<dbReference type="PATRIC" id="fig|1300342.3.peg.1628"/>
<evidence type="ECO:0000259" key="5">
    <source>
        <dbReference type="PROSITE" id="PS51352"/>
    </source>
</evidence>
<dbReference type="InterPro" id="IPR013766">
    <property type="entry name" value="Thioredoxin_domain"/>
</dbReference>
<dbReference type="InterPro" id="IPR003782">
    <property type="entry name" value="SCO1/SenC"/>
</dbReference>
<gene>
    <name evidence="6" type="ORF">I596_1669</name>
</gene>
<proteinExistence type="inferred from homology"/>
<dbReference type="KEGG" id="dko:I596_1669"/>
<evidence type="ECO:0000256" key="1">
    <source>
        <dbReference type="ARBA" id="ARBA00010996"/>
    </source>
</evidence>
<dbReference type="PANTHER" id="PTHR12151">
    <property type="entry name" value="ELECTRON TRANSPORT PROTIN SCO1/SENC FAMILY MEMBER"/>
    <property type="match status" value="1"/>
</dbReference>
<evidence type="ECO:0000256" key="2">
    <source>
        <dbReference type="ARBA" id="ARBA00023008"/>
    </source>
</evidence>
<keyword evidence="3" id="KW-0479">Metal-binding</keyword>
<dbReference type="Gene3D" id="3.40.30.10">
    <property type="entry name" value="Glutaredoxin"/>
    <property type="match status" value="1"/>
</dbReference>
<dbReference type="STRING" id="1300342.I596_1669"/>
<evidence type="ECO:0000256" key="4">
    <source>
        <dbReference type="PIRSR" id="PIRSR603782-2"/>
    </source>
</evidence>
<protein>
    <submittedName>
        <fullName evidence="6">Electron transport protein SCO1/SenC</fullName>
    </submittedName>
</protein>
<sequence length="217" mass="23644">MTAQRHAGRLSVSTLIVLAAVAAAVGLWAGSRWLGAEAARDLPPLRNALLYPQPRQVPAFTLHTPDGATLTPADWRGRWTVVFFGFTHCPDICPTTMATLKRVWDRLGTEGRTDRARFDFVSVDPERDTPEILARYVGYFSPDFVAATGSDEQLTLLTRGLGMIYARGPLENGTYSVDHSASAVIVNPEGHVVGLFRPPFEADAIAADLATLMDHAR</sequence>
<feature type="domain" description="Thioredoxin" evidence="5">
    <location>
        <begin position="51"/>
        <end position="217"/>
    </location>
</feature>
<evidence type="ECO:0000256" key="3">
    <source>
        <dbReference type="PIRSR" id="PIRSR603782-1"/>
    </source>
</evidence>
<dbReference type="AlphaFoldDB" id="A0A160DVA0"/>
<dbReference type="InterPro" id="IPR036249">
    <property type="entry name" value="Thioredoxin-like_sf"/>
</dbReference>
<reference evidence="6 7" key="1">
    <citation type="submission" date="2016-04" db="EMBL/GenBank/DDBJ databases">
        <title>Complete genome sequence of Dokdonella koreensis DS-123T.</title>
        <authorList>
            <person name="Kim J.F."/>
            <person name="Lee H."/>
            <person name="Kwak M.-J."/>
        </authorList>
    </citation>
    <scope>NUCLEOTIDE SEQUENCE [LARGE SCALE GENOMIC DNA]</scope>
    <source>
        <strain evidence="6 7">DS-123</strain>
    </source>
</reference>
<dbReference type="Proteomes" id="UP000076830">
    <property type="component" value="Chromosome"/>
</dbReference>
<comment type="similarity">
    <text evidence="1">Belongs to the SCO1/2 family.</text>
</comment>
<feature type="binding site" evidence="3">
    <location>
        <position position="179"/>
    </location>
    <ligand>
        <name>Cu cation</name>
        <dbReference type="ChEBI" id="CHEBI:23378"/>
    </ligand>
</feature>
<dbReference type="Pfam" id="PF02630">
    <property type="entry name" value="SCO1-SenC"/>
    <property type="match status" value="1"/>
</dbReference>
<keyword evidence="7" id="KW-1185">Reference proteome</keyword>
<dbReference type="EMBL" id="CP015249">
    <property type="protein sequence ID" value="ANB17693.1"/>
    <property type="molecule type" value="Genomic_DNA"/>
</dbReference>
<dbReference type="SUPFAM" id="SSF52833">
    <property type="entry name" value="Thioredoxin-like"/>
    <property type="match status" value="1"/>
</dbReference>